<feature type="repeat" description="ANK" evidence="3">
    <location>
        <begin position="168"/>
        <end position="200"/>
    </location>
</feature>
<feature type="repeat" description="ANK" evidence="3">
    <location>
        <begin position="234"/>
        <end position="266"/>
    </location>
</feature>
<keyword evidence="2 3" id="KW-0040">ANK repeat</keyword>
<feature type="repeat" description="ANK" evidence="3">
    <location>
        <begin position="135"/>
        <end position="167"/>
    </location>
</feature>
<evidence type="ECO:0000256" key="1">
    <source>
        <dbReference type="ARBA" id="ARBA00022737"/>
    </source>
</evidence>
<feature type="domain" description="PRANC" evidence="4">
    <location>
        <begin position="411"/>
        <end position="497"/>
    </location>
</feature>
<dbReference type="Proteomes" id="UP000315116">
    <property type="component" value="Segment"/>
</dbReference>
<evidence type="ECO:0000313" key="5">
    <source>
        <dbReference type="EMBL" id="ARF02841.1"/>
    </source>
</evidence>
<dbReference type="InterPro" id="IPR018272">
    <property type="entry name" value="PRANC_domain"/>
</dbReference>
<protein>
    <submittedName>
        <fullName evidence="5">SWPV1-282</fullName>
    </submittedName>
</protein>
<evidence type="ECO:0000313" key="6">
    <source>
        <dbReference type="Proteomes" id="UP000315116"/>
    </source>
</evidence>
<organism evidence="5 6">
    <name type="scientific">Shearwaterpox virus</name>
    <dbReference type="NCBI Taxonomy" id="1974596"/>
    <lineage>
        <taxon>Viruses</taxon>
        <taxon>Varidnaviria</taxon>
        <taxon>Bamfordvirae</taxon>
        <taxon>Nucleocytoviricota</taxon>
        <taxon>Pokkesviricetes</taxon>
        <taxon>Chitovirales</taxon>
        <taxon>Poxviridae</taxon>
        <taxon>Chordopoxvirinae</taxon>
        <taxon>Avipoxvirus</taxon>
        <taxon>Avipoxvirus canarypox</taxon>
        <taxon>Canarypox virus</taxon>
    </lineage>
</organism>
<dbReference type="InterPro" id="IPR050745">
    <property type="entry name" value="Multifunctional_regulatory"/>
</dbReference>
<evidence type="ECO:0000256" key="3">
    <source>
        <dbReference type="PROSITE-ProRule" id="PRU00023"/>
    </source>
</evidence>
<accession>A0A1V0S884</accession>
<dbReference type="InterPro" id="IPR002110">
    <property type="entry name" value="Ankyrin_rpt"/>
</dbReference>
<feature type="repeat" description="ANK" evidence="3">
    <location>
        <begin position="36"/>
        <end position="68"/>
    </location>
</feature>
<feature type="repeat" description="ANK" evidence="3">
    <location>
        <begin position="267"/>
        <end position="299"/>
    </location>
</feature>
<name>A0A1V0S884_CNPV</name>
<proteinExistence type="predicted"/>
<dbReference type="SUPFAM" id="SSF48403">
    <property type="entry name" value="Ankyrin repeat"/>
    <property type="match status" value="1"/>
</dbReference>
<dbReference type="EMBL" id="KX857216">
    <property type="protein sequence ID" value="ARF02841.1"/>
    <property type="molecule type" value="Genomic_DNA"/>
</dbReference>
<dbReference type="Pfam" id="PF12796">
    <property type="entry name" value="Ank_2"/>
    <property type="match status" value="2"/>
</dbReference>
<feature type="repeat" description="ANK" evidence="3">
    <location>
        <begin position="300"/>
        <end position="332"/>
    </location>
</feature>
<dbReference type="PANTHER" id="PTHR24189:SF50">
    <property type="entry name" value="ANKYRIN REPEAT AND SOCS BOX PROTEIN 2"/>
    <property type="match status" value="1"/>
</dbReference>
<gene>
    <name evidence="5" type="primary">SWPV1-282</name>
</gene>
<dbReference type="PROSITE" id="PS50297">
    <property type="entry name" value="ANK_REP_REGION"/>
    <property type="match status" value="5"/>
</dbReference>
<dbReference type="Pfam" id="PF09372">
    <property type="entry name" value="PRANC"/>
    <property type="match status" value="1"/>
</dbReference>
<dbReference type="Pfam" id="PF00023">
    <property type="entry name" value="Ank"/>
    <property type="match status" value="1"/>
</dbReference>
<feature type="repeat" description="ANK" evidence="3">
    <location>
        <begin position="201"/>
        <end position="233"/>
    </location>
</feature>
<evidence type="ECO:0000256" key="2">
    <source>
        <dbReference type="ARBA" id="ARBA00023043"/>
    </source>
</evidence>
<dbReference type="InterPro" id="IPR036770">
    <property type="entry name" value="Ankyrin_rpt-contain_sf"/>
</dbReference>
<sequence>MGGKLCMYDAIMTQNEYVIHTLMNNGKDPNIIITPEGLKPLHKAVEYRNVNITSILLHRGADANSKDIFDFGTLHILSMFTGIRHLFDTGYKIEDIYSIRNYNYAPLEKDHDTKTLKIADMLLTSKANINMSTKYGSTPLHIAVKYKNHSMVKFLLEKGADINVLDCKNNTPIFYACYYGNLYMSKLLISYGAKINLINKYGHSPLYYAVFSGNAELVKLLLSRNSYPNIIDITHTSVVHKAVDNRDIVILKILLNSGANCNIKDVNGYTALHYACKINDKVITSILLEHGADPNSKNRSYRTPIYEAIICRCYDNIELLLHNGADINVIDVEGNTPLSFLPTIDDRCSILIISHIILNNFHSNNINNSAGARINNFIIENNEIYSYIKNECINEILHLKNIKFHSGYTAEIFLQKNISINLLSKFVKHPKLTKLEDDMHFYSYVFKKSILLAKNRYKLIENSLSVINSINEFLVLPDTIKYCILEMLDDKELAIISTN</sequence>
<reference evidence="5 6" key="1">
    <citation type="journal article" date="2017" name="BMC Genomics">
        <title>Genomic characterization of two novel pathogenic avipoxviruses isolated from pacific shearwaters (Ardenna spp.).</title>
        <authorList>
            <person name="Sarker S."/>
            <person name="Das S."/>
            <person name="Lavers J.L."/>
            <person name="Hutton I."/>
            <person name="Helbig K."/>
            <person name="Imbery J."/>
            <person name="Upton C."/>
            <person name="Raidal S.R."/>
        </authorList>
    </citation>
    <scope>NUCLEOTIDE SEQUENCE [LARGE SCALE GENOMIC DNA]</scope>
    <source>
        <strain evidence="5 6">SWPV-1</strain>
    </source>
</reference>
<dbReference type="SMART" id="SM00248">
    <property type="entry name" value="ANK"/>
    <property type="match status" value="8"/>
</dbReference>
<dbReference type="Gene3D" id="1.25.40.20">
    <property type="entry name" value="Ankyrin repeat-containing domain"/>
    <property type="match status" value="3"/>
</dbReference>
<dbReference type="PROSITE" id="PS50088">
    <property type="entry name" value="ANK_REPEAT"/>
    <property type="match status" value="7"/>
</dbReference>
<dbReference type="PRINTS" id="PR01415">
    <property type="entry name" value="ANKYRIN"/>
</dbReference>
<evidence type="ECO:0000259" key="4">
    <source>
        <dbReference type="Pfam" id="PF09372"/>
    </source>
</evidence>
<dbReference type="PANTHER" id="PTHR24189">
    <property type="entry name" value="MYOTROPHIN"/>
    <property type="match status" value="1"/>
</dbReference>
<dbReference type="Pfam" id="PF13606">
    <property type="entry name" value="Ank_3"/>
    <property type="match status" value="1"/>
</dbReference>
<keyword evidence="1" id="KW-0677">Repeat</keyword>